<feature type="compositionally biased region" description="Polar residues" evidence="4">
    <location>
        <begin position="375"/>
        <end position="392"/>
    </location>
</feature>
<feature type="non-terminal residue" evidence="6">
    <location>
        <position position="1"/>
    </location>
</feature>
<dbReference type="GO" id="GO:0008270">
    <property type="term" value="F:zinc ion binding"/>
    <property type="evidence" value="ECO:0007669"/>
    <property type="project" value="UniProtKB-KW"/>
</dbReference>
<keyword evidence="2" id="KW-0863">Zinc-finger</keyword>
<dbReference type="AlphaFoldDB" id="A0A2Z6MCL4"/>
<evidence type="ECO:0000256" key="4">
    <source>
        <dbReference type="SAM" id="MobiDB-lite"/>
    </source>
</evidence>
<evidence type="ECO:0000313" key="6">
    <source>
        <dbReference type="EMBL" id="GAU29548.1"/>
    </source>
</evidence>
<keyword evidence="7" id="KW-1185">Reference proteome</keyword>
<reference evidence="7" key="1">
    <citation type="journal article" date="2017" name="Front. Plant Sci.">
        <title>Climate Clever Clovers: New Paradigm to Reduce the Environmental Footprint of Ruminants by Breeding Low Methanogenic Forages Utilizing Haplotype Variation.</title>
        <authorList>
            <person name="Kaur P."/>
            <person name="Appels R."/>
            <person name="Bayer P.E."/>
            <person name="Keeble-Gagnere G."/>
            <person name="Wang J."/>
            <person name="Hirakawa H."/>
            <person name="Shirasawa K."/>
            <person name="Vercoe P."/>
            <person name="Stefanova K."/>
            <person name="Durmic Z."/>
            <person name="Nichols P."/>
            <person name="Revell C."/>
            <person name="Isobe S.N."/>
            <person name="Edwards D."/>
            <person name="Erskine W."/>
        </authorList>
    </citation>
    <scope>NUCLEOTIDE SEQUENCE [LARGE SCALE GENOMIC DNA]</scope>
    <source>
        <strain evidence="7">cv. Daliak</strain>
    </source>
</reference>
<feature type="compositionally biased region" description="Basic and acidic residues" evidence="4">
    <location>
        <begin position="329"/>
        <end position="354"/>
    </location>
</feature>
<dbReference type="SMART" id="SM00249">
    <property type="entry name" value="PHD"/>
    <property type="match status" value="3"/>
</dbReference>
<name>A0A2Z6MCL4_TRISU</name>
<evidence type="ECO:0000259" key="5">
    <source>
        <dbReference type="SMART" id="SM00249"/>
    </source>
</evidence>
<keyword evidence="3" id="KW-0862">Zinc</keyword>
<dbReference type="OrthoDB" id="21264at2759"/>
<dbReference type="Pfam" id="PF22908">
    <property type="entry name" value="PHD_NSD"/>
    <property type="match status" value="1"/>
</dbReference>
<evidence type="ECO:0000313" key="7">
    <source>
        <dbReference type="Proteomes" id="UP000242715"/>
    </source>
</evidence>
<sequence>LLLTVLEDKDRMRIKKIPDEEVKELARPGFIVDDTYDEIDETVAEEESDEEDELFDSVCSFCDNGGELFCDGKCMRSFHANKEDGEESSCASLGFSRKEVEEIQNFYCKNCKYNKHQCFACGELGCSDKFAGAEVFKCASATCGFFYHPQCVTKLLHRVVEDVQPELVRNIASGEPFTCPAHYCCICKEMENKKEHDLHFAVCRRCPKSYHRKCLPRKIAFEDIEEEGIVPRAWEGLLPNNRILIYCLKHEIDDELGTPIRDHIKFPIVKEKTKPATKEVINKNNAKLDDLPVKRPSAKLSKMSGKMSSGKVGFENPEKISGSNIPRKKANEASRRYLNENKRSTLKETERSDYEGNQPSLGAQLYSFYQKGPKQISSGNHVDNVSDNTLSVKRTKKLSSAPPQLDADSERR</sequence>
<evidence type="ECO:0000256" key="2">
    <source>
        <dbReference type="ARBA" id="ARBA00022771"/>
    </source>
</evidence>
<dbReference type="Proteomes" id="UP000242715">
    <property type="component" value="Unassembled WGS sequence"/>
</dbReference>
<dbReference type="PANTHER" id="PTHR46235:SF3">
    <property type="entry name" value="PHD FINGER-CONTAINING PROTEIN DDB_G0268158"/>
    <property type="match status" value="1"/>
</dbReference>
<feature type="domain" description="Zinc finger PHD-type" evidence="5">
    <location>
        <begin position="117"/>
        <end position="183"/>
    </location>
</feature>
<dbReference type="InterPro" id="IPR055198">
    <property type="entry name" value="NSD_PHD"/>
</dbReference>
<keyword evidence="1" id="KW-0479">Metal-binding</keyword>
<organism evidence="6 7">
    <name type="scientific">Trifolium subterraneum</name>
    <name type="common">Subterranean clover</name>
    <dbReference type="NCBI Taxonomy" id="3900"/>
    <lineage>
        <taxon>Eukaryota</taxon>
        <taxon>Viridiplantae</taxon>
        <taxon>Streptophyta</taxon>
        <taxon>Embryophyta</taxon>
        <taxon>Tracheophyta</taxon>
        <taxon>Spermatophyta</taxon>
        <taxon>Magnoliopsida</taxon>
        <taxon>eudicotyledons</taxon>
        <taxon>Gunneridae</taxon>
        <taxon>Pentapetalae</taxon>
        <taxon>rosids</taxon>
        <taxon>fabids</taxon>
        <taxon>Fabales</taxon>
        <taxon>Fabaceae</taxon>
        <taxon>Papilionoideae</taxon>
        <taxon>50 kb inversion clade</taxon>
        <taxon>NPAAA clade</taxon>
        <taxon>Hologalegina</taxon>
        <taxon>IRL clade</taxon>
        <taxon>Trifolieae</taxon>
        <taxon>Trifolium</taxon>
    </lineage>
</organism>
<dbReference type="InterPro" id="IPR013083">
    <property type="entry name" value="Znf_RING/FYVE/PHD"/>
</dbReference>
<dbReference type="Gene3D" id="3.30.40.10">
    <property type="entry name" value="Zinc/RING finger domain, C3HC4 (zinc finger)"/>
    <property type="match status" value="2"/>
</dbReference>
<proteinExistence type="predicted"/>
<evidence type="ECO:0000256" key="1">
    <source>
        <dbReference type="ARBA" id="ARBA00022723"/>
    </source>
</evidence>
<feature type="region of interest" description="Disordered" evidence="4">
    <location>
        <begin position="294"/>
        <end position="412"/>
    </location>
</feature>
<evidence type="ECO:0000256" key="3">
    <source>
        <dbReference type="ARBA" id="ARBA00022833"/>
    </source>
</evidence>
<feature type="compositionally biased region" description="Low complexity" evidence="4">
    <location>
        <begin position="299"/>
        <end position="311"/>
    </location>
</feature>
<dbReference type="EMBL" id="DF973400">
    <property type="protein sequence ID" value="GAU29548.1"/>
    <property type="molecule type" value="Genomic_DNA"/>
</dbReference>
<dbReference type="InterPro" id="IPR001965">
    <property type="entry name" value="Znf_PHD"/>
</dbReference>
<accession>A0A2Z6MCL4</accession>
<gene>
    <name evidence="6" type="ORF">TSUD_152980</name>
</gene>
<feature type="domain" description="Zinc finger PHD-type" evidence="5">
    <location>
        <begin position="58"/>
        <end position="112"/>
    </location>
</feature>
<protein>
    <recommendedName>
        <fullName evidence="5">Zinc finger PHD-type domain-containing protein</fullName>
    </recommendedName>
</protein>
<dbReference type="PANTHER" id="PTHR46235">
    <property type="entry name" value="PHD FINGER-CONTAINING PROTEIN DDB_G0268158"/>
    <property type="match status" value="1"/>
</dbReference>
<feature type="domain" description="Zinc finger PHD-type" evidence="5">
    <location>
        <begin position="184"/>
        <end position="251"/>
    </location>
</feature>
<dbReference type="CDD" id="cd15565">
    <property type="entry name" value="PHD2_NSD"/>
    <property type="match status" value="1"/>
</dbReference>